<evidence type="ECO:0000313" key="1">
    <source>
        <dbReference type="EMBL" id="MBB6173725.1"/>
    </source>
</evidence>
<dbReference type="EMBL" id="JACHDS010000001">
    <property type="protein sequence ID" value="MBB6173725.1"/>
    <property type="molecule type" value="Genomic_DNA"/>
</dbReference>
<keyword evidence="2" id="KW-1185">Reference proteome</keyword>
<name>A0A7W9YK95_9ACTN</name>
<gene>
    <name evidence="1" type="ORF">HNR23_003785</name>
</gene>
<dbReference type="RefSeq" id="WP_184077287.1">
    <property type="nucleotide sequence ID" value="NZ_JACHDS010000001.1"/>
</dbReference>
<proteinExistence type="predicted"/>
<evidence type="ECO:0000313" key="2">
    <source>
        <dbReference type="Proteomes" id="UP000546642"/>
    </source>
</evidence>
<protein>
    <recommendedName>
        <fullName evidence="3">Tail assembly chaperone</fullName>
    </recommendedName>
</protein>
<sequence length="102" mass="10882">MTETHTGTTGSAAPAIQAEAVKSAEHKRLTLAGEEYLLPPSSEDWSLETMEAFEEGKVVSAVRSLLGAEQWQRLKATGATLSDLNKLAEQIATAYGFDNAGE</sequence>
<evidence type="ECO:0008006" key="3">
    <source>
        <dbReference type="Google" id="ProtNLM"/>
    </source>
</evidence>
<comment type="caution">
    <text evidence="1">The sequence shown here is derived from an EMBL/GenBank/DDBJ whole genome shotgun (WGS) entry which is preliminary data.</text>
</comment>
<reference evidence="1 2" key="1">
    <citation type="submission" date="2020-08" db="EMBL/GenBank/DDBJ databases">
        <title>Sequencing the genomes of 1000 actinobacteria strains.</title>
        <authorList>
            <person name="Klenk H.-P."/>
        </authorList>
    </citation>
    <scope>NUCLEOTIDE SEQUENCE [LARGE SCALE GENOMIC DNA]</scope>
    <source>
        <strain evidence="1 2">DSM 46659</strain>
    </source>
</reference>
<dbReference type="Proteomes" id="UP000546642">
    <property type="component" value="Unassembled WGS sequence"/>
</dbReference>
<organism evidence="1 2">
    <name type="scientific">Nocardiopsis mwathae</name>
    <dbReference type="NCBI Taxonomy" id="1472723"/>
    <lineage>
        <taxon>Bacteria</taxon>
        <taxon>Bacillati</taxon>
        <taxon>Actinomycetota</taxon>
        <taxon>Actinomycetes</taxon>
        <taxon>Streptosporangiales</taxon>
        <taxon>Nocardiopsidaceae</taxon>
        <taxon>Nocardiopsis</taxon>
    </lineage>
</organism>
<dbReference type="AlphaFoldDB" id="A0A7W9YK95"/>
<accession>A0A7W9YK95</accession>